<feature type="domain" description="AAA" evidence="2">
    <location>
        <begin position="73"/>
        <end position="242"/>
    </location>
</feature>
<evidence type="ECO:0000313" key="3">
    <source>
        <dbReference type="EMBL" id="GAQ23302.1"/>
    </source>
</evidence>
<dbReference type="OrthoDB" id="59382at2"/>
<dbReference type="PANTHER" id="PTHR13696">
    <property type="entry name" value="P-LOOP CONTAINING NUCLEOSIDE TRIPHOSPHATE HYDROLASE"/>
    <property type="match status" value="1"/>
</dbReference>
<gene>
    <name evidence="3" type="ORF">DEIGR_200157</name>
</gene>
<accession>A0A100HMC8</accession>
<dbReference type="NCBIfam" id="TIGR01552">
    <property type="entry name" value="phd_fam"/>
    <property type="match status" value="1"/>
</dbReference>
<dbReference type="SUPFAM" id="SSF52540">
    <property type="entry name" value="P-loop containing nucleoside triphosphate hydrolases"/>
    <property type="match status" value="1"/>
</dbReference>
<organism evidence="3 4">
    <name type="scientific">Deinococcus grandis</name>
    <dbReference type="NCBI Taxonomy" id="57498"/>
    <lineage>
        <taxon>Bacteria</taxon>
        <taxon>Thermotogati</taxon>
        <taxon>Deinococcota</taxon>
        <taxon>Deinococci</taxon>
        <taxon>Deinococcales</taxon>
        <taxon>Deinococcaceae</taxon>
        <taxon>Deinococcus</taxon>
    </lineage>
</organism>
<keyword evidence="4" id="KW-1185">Reference proteome</keyword>
<evidence type="ECO:0000313" key="4">
    <source>
        <dbReference type="Proteomes" id="UP000056209"/>
    </source>
</evidence>
<comment type="caution">
    <text evidence="3">The sequence shown here is derived from an EMBL/GenBank/DDBJ whole genome shotgun (WGS) entry which is preliminary data.</text>
</comment>
<proteinExistence type="inferred from homology"/>
<dbReference type="SUPFAM" id="SSF143120">
    <property type="entry name" value="YefM-like"/>
    <property type="match status" value="1"/>
</dbReference>
<dbReference type="InterPro" id="IPR036165">
    <property type="entry name" value="YefM-like_sf"/>
</dbReference>
<dbReference type="InterPro" id="IPR050678">
    <property type="entry name" value="DNA_Partitioning_ATPase"/>
</dbReference>
<evidence type="ECO:0000259" key="2">
    <source>
        <dbReference type="Pfam" id="PF13614"/>
    </source>
</evidence>
<name>A0A100HMC8_9DEIO</name>
<dbReference type="RefSeq" id="WP_058979064.1">
    <property type="nucleotide sequence ID" value="NZ_BCMS01000002.1"/>
</dbReference>
<comment type="similarity">
    <text evidence="1">Belongs to the phD/YefM antitoxin family.</text>
</comment>
<dbReference type="Proteomes" id="UP000056209">
    <property type="component" value="Unassembled WGS sequence"/>
</dbReference>
<dbReference type="CDD" id="cd02042">
    <property type="entry name" value="ParAB_family"/>
    <property type="match status" value="1"/>
</dbReference>
<dbReference type="InterPro" id="IPR027417">
    <property type="entry name" value="P-loop_NTPase"/>
</dbReference>
<dbReference type="PANTHER" id="PTHR13696:SF52">
    <property type="entry name" value="PARA FAMILY PROTEIN CT_582"/>
    <property type="match status" value="1"/>
</dbReference>
<dbReference type="AlphaFoldDB" id="A0A100HMC8"/>
<dbReference type="InterPro" id="IPR025669">
    <property type="entry name" value="AAA_dom"/>
</dbReference>
<sequence>MAQPGRDTSVKTRDLRSSLAEVLGQVERGGRVIVEKYNDPVAAIIPMSDYLTLRRLCATRADPSDKEPRMAHRIVTSNISGGEGKTSITRELALTLADQGYRVAIIDTDPQGSLTKNLGLHDPVEGVARADLPGYRREHTILSVFDEDTEPRLGPPVPVLGVDVWVSNDALYEVDQRIGADLTKMGNLREAVDHIAPQYDFILIDTKPGITPLLNAAVAAADHLIVPISGDKGFENLDKIVKLVKGARPYAPGLGVRMFIPNRVRSSTNVYKDLLEMMKQYQSVAPVSSQIRDSVLMMDAQRARRPLVRHKPGSDIAQDIRNVTRDLLNELGVQPQATGVTP</sequence>
<dbReference type="Gene3D" id="3.40.50.300">
    <property type="entry name" value="P-loop containing nucleotide triphosphate hydrolases"/>
    <property type="match status" value="1"/>
</dbReference>
<dbReference type="Pfam" id="PF13614">
    <property type="entry name" value="AAA_31"/>
    <property type="match status" value="1"/>
</dbReference>
<protein>
    <submittedName>
        <fullName evidence="3">PHD family antitoxin and ParA family chromosome</fullName>
    </submittedName>
</protein>
<evidence type="ECO:0000256" key="1">
    <source>
        <dbReference type="ARBA" id="ARBA00009981"/>
    </source>
</evidence>
<reference evidence="4" key="1">
    <citation type="submission" date="2015-11" db="EMBL/GenBank/DDBJ databases">
        <title>Draft Genome Sequence of the Radioresistant Bacterium Deinococcus grandis, Isolated from Freshwater Fish in Japan.</title>
        <authorList>
            <person name="Satoh K."/>
            <person name="Onodera T."/>
            <person name="Omoso K."/>
            <person name="Takeda-Yano K."/>
            <person name="Katayama T."/>
            <person name="Oono Y."/>
            <person name="Narumi I."/>
        </authorList>
    </citation>
    <scope>NUCLEOTIDE SEQUENCE [LARGE SCALE GENOMIC DNA]</scope>
    <source>
        <strain evidence="4">ATCC 43672</strain>
    </source>
</reference>
<dbReference type="EMBL" id="BCMS01000002">
    <property type="protein sequence ID" value="GAQ23302.1"/>
    <property type="molecule type" value="Genomic_DNA"/>
</dbReference>